<dbReference type="InterPro" id="IPR029044">
    <property type="entry name" value="Nucleotide-diphossugar_trans"/>
</dbReference>
<accession>A0ABZ2C595</accession>
<keyword evidence="4" id="KW-1185">Reference proteome</keyword>
<dbReference type="Gene3D" id="3.90.550.10">
    <property type="entry name" value="Spore Coat Polysaccharide Biosynthesis Protein SpsA, Chain A"/>
    <property type="match status" value="1"/>
</dbReference>
<dbReference type="EMBL" id="CP133270">
    <property type="protein sequence ID" value="WVX67659.1"/>
    <property type="molecule type" value="Genomic_DNA"/>
</dbReference>
<dbReference type="SUPFAM" id="SSF53448">
    <property type="entry name" value="Nucleotide-diphospho-sugar transferases"/>
    <property type="match status" value="1"/>
</dbReference>
<sequence>MPRLSYAILLYKEKETFQNLIDQIYGTPHSFEVRIVLDGENPEILALLDEYQQIKPHFHVYQRPLNKDFSAQRNFIASHCQGDYIVRIDADELMPYEFLENTDHYLKIFDENEYDSIWMPRINFTGIIPEEVIKRDRLQVNEKGWVNFPDMQLKIYKNAPYLSWTNTVHERLVGVKNVYEFPSEEKYAIWHNKPAASLISSNQFYRTFRWRHWEKLKKSIGKRWKQK</sequence>
<protein>
    <submittedName>
        <fullName evidence="3">Glycosyltransferase</fullName>
    </submittedName>
</protein>
<dbReference type="PANTHER" id="PTHR43630">
    <property type="entry name" value="POLY-BETA-1,6-N-ACETYL-D-GLUCOSAMINE SYNTHASE"/>
    <property type="match status" value="1"/>
</dbReference>
<proteinExistence type="inferred from homology"/>
<comment type="similarity">
    <text evidence="1">Belongs to the glycosyltransferase 2 family. WaaE/KdtX subfamily.</text>
</comment>
<reference evidence="3 4" key="1">
    <citation type="journal article" date="2024" name="Environ. Microbiol.">
        <title>Novel evolutionary insights on the interactions of the Holosporales (Alphaproteobacteria) with eukaryotic hosts from comparative genomics.</title>
        <authorList>
            <person name="Giovannini M."/>
            <person name="Petroni G."/>
            <person name="Castelli M."/>
        </authorList>
    </citation>
    <scope>NUCLEOTIDE SEQUENCE [LARGE SCALE GENOMIC DNA]</scope>
    <source>
        <strain evidence="3 4">US_Bl 15I1</strain>
    </source>
</reference>
<organism evidence="3 4">
    <name type="scientific">Candidatus Bealeia paramacronuclearis</name>
    <dbReference type="NCBI Taxonomy" id="1921001"/>
    <lineage>
        <taxon>Bacteria</taxon>
        <taxon>Pseudomonadati</taxon>
        <taxon>Pseudomonadota</taxon>
        <taxon>Alphaproteobacteria</taxon>
        <taxon>Holosporales</taxon>
        <taxon>Holosporaceae</taxon>
        <taxon>Candidatus Bealeia</taxon>
    </lineage>
</organism>
<evidence type="ECO:0000313" key="4">
    <source>
        <dbReference type="Proteomes" id="UP001330434"/>
    </source>
</evidence>
<feature type="domain" description="Glycosyltransferase 2-like" evidence="2">
    <location>
        <begin position="14"/>
        <end position="165"/>
    </location>
</feature>
<dbReference type="InterPro" id="IPR001173">
    <property type="entry name" value="Glyco_trans_2-like"/>
</dbReference>
<dbReference type="RefSeq" id="WP_331256357.1">
    <property type="nucleotide sequence ID" value="NZ_JAVHWZ010000002.1"/>
</dbReference>
<dbReference type="PANTHER" id="PTHR43630:SF2">
    <property type="entry name" value="GLYCOSYLTRANSFERASE"/>
    <property type="match status" value="1"/>
</dbReference>
<gene>
    <name evidence="3" type="ORF">Bealeia1_01874</name>
</gene>
<evidence type="ECO:0000259" key="2">
    <source>
        <dbReference type="Pfam" id="PF00535"/>
    </source>
</evidence>
<evidence type="ECO:0000256" key="1">
    <source>
        <dbReference type="ARBA" id="ARBA00038494"/>
    </source>
</evidence>
<dbReference type="Proteomes" id="UP001330434">
    <property type="component" value="Chromosome"/>
</dbReference>
<evidence type="ECO:0000313" key="3">
    <source>
        <dbReference type="EMBL" id="WVX67659.1"/>
    </source>
</evidence>
<dbReference type="Pfam" id="PF00535">
    <property type="entry name" value="Glycos_transf_2"/>
    <property type="match status" value="1"/>
</dbReference>
<name>A0ABZ2C595_9PROT</name>